<dbReference type="PANTHER" id="PTHR48098:SF1">
    <property type="entry name" value="DIACYLGLYCEROL ACYLTRANSFERASE_MYCOLYLTRANSFERASE AG85A"/>
    <property type="match status" value="1"/>
</dbReference>
<keyword evidence="4" id="KW-1185">Reference proteome</keyword>
<dbReference type="InterPro" id="IPR050583">
    <property type="entry name" value="Mycobacterial_A85_antigen"/>
</dbReference>
<feature type="compositionally biased region" description="Basic and acidic residues" evidence="1">
    <location>
        <begin position="159"/>
        <end position="168"/>
    </location>
</feature>
<feature type="region of interest" description="Disordered" evidence="1">
    <location>
        <begin position="57"/>
        <end position="77"/>
    </location>
</feature>
<keyword evidence="2" id="KW-0812">Transmembrane</keyword>
<dbReference type="InterPro" id="IPR000801">
    <property type="entry name" value="Esterase-like"/>
</dbReference>
<comment type="caution">
    <text evidence="3">The sequence shown here is derived from an EMBL/GenBank/DDBJ whole genome shotgun (WGS) entry which is preliminary data.</text>
</comment>
<organism evidence="3 4">
    <name type="scientific">Embleya hyalina</name>
    <dbReference type="NCBI Taxonomy" id="516124"/>
    <lineage>
        <taxon>Bacteria</taxon>
        <taxon>Bacillati</taxon>
        <taxon>Actinomycetota</taxon>
        <taxon>Actinomycetes</taxon>
        <taxon>Kitasatosporales</taxon>
        <taxon>Streptomycetaceae</taxon>
        <taxon>Embleya</taxon>
    </lineage>
</organism>
<feature type="region of interest" description="Disordered" evidence="1">
    <location>
        <begin position="229"/>
        <end position="252"/>
    </location>
</feature>
<dbReference type="PANTHER" id="PTHR48098">
    <property type="entry name" value="ENTEROCHELIN ESTERASE-RELATED"/>
    <property type="match status" value="1"/>
</dbReference>
<keyword evidence="2" id="KW-0472">Membrane</keyword>
<sequence length="511" mass="52211">MGEFAGTRGNIVTGEARKDGAGLRSVTRTLKGLLIAVTLGAVVVLVLRARKSRDAVSIAGPEGEPGPRPAELPPAGPHVSVRERAMAPAREVAPVRESVRDVGSASAVASGPEVAAASAVASTSVGRDAGAAGTTPQRAEAPPPFAPVGPASSAPAGSPRHEPVRPARTEAAPTVPAPRRRRRGVRSPLGVGLLAVTVIAAGVGGTFAYRNMSHDDAQNVAATGAAPSVEPVATSGQPKAAPQKFTKVGTKSGGTLNRMTVTGRQSAVTADVWVWLPPGYDTPANQGRNYPVLVAQSSLPGVESNSFVDDSSAFLSKLAAGIESGTVPPYIVVAPELMPYSKQDVEAGLTTAKDTECSDIPKGPKMATFHNEDVREAVLTTYRASSDRASWALIGDGSGGLCAVKYALQYPQYYASAVSLSGRTTLKSALWGGESAVRTANDPVRLLDARPDVAIMLSGHPGTTGSDFAAKAKAPTTVKAVAGAGGASTDTTRQLPDALTFLGRNTRNPAA</sequence>
<dbReference type="Gene3D" id="3.40.50.1820">
    <property type="entry name" value="alpha/beta hydrolase"/>
    <property type="match status" value="1"/>
</dbReference>
<dbReference type="AlphaFoldDB" id="A0A401YRI2"/>
<feature type="transmembrane region" description="Helical" evidence="2">
    <location>
        <begin position="189"/>
        <end position="209"/>
    </location>
</feature>
<feature type="compositionally biased region" description="Pro residues" evidence="1">
    <location>
        <begin position="64"/>
        <end position="76"/>
    </location>
</feature>
<feature type="transmembrane region" description="Helical" evidence="2">
    <location>
        <begin position="29"/>
        <end position="47"/>
    </location>
</feature>
<evidence type="ECO:0000313" key="3">
    <source>
        <dbReference type="EMBL" id="GCD97213.1"/>
    </source>
</evidence>
<reference evidence="3 4" key="1">
    <citation type="submission" date="2018-12" db="EMBL/GenBank/DDBJ databases">
        <title>Draft genome sequence of Embleya hyalina NBRC 13850T.</title>
        <authorList>
            <person name="Komaki H."/>
            <person name="Hosoyama A."/>
            <person name="Kimura A."/>
            <person name="Ichikawa N."/>
            <person name="Tamura T."/>
        </authorList>
    </citation>
    <scope>NUCLEOTIDE SEQUENCE [LARGE SCALE GENOMIC DNA]</scope>
    <source>
        <strain evidence="3 4">NBRC 13850</strain>
    </source>
</reference>
<keyword evidence="2" id="KW-1133">Transmembrane helix</keyword>
<dbReference type="SUPFAM" id="SSF53474">
    <property type="entry name" value="alpha/beta-Hydrolases"/>
    <property type="match status" value="1"/>
</dbReference>
<gene>
    <name evidence="3" type="ORF">EHYA_04904</name>
</gene>
<evidence type="ECO:0000313" key="4">
    <source>
        <dbReference type="Proteomes" id="UP000286931"/>
    </source>
</evidence>
<dbReference type="EMBL" id="BIFH01000023">
    <property type="protein sequence ID" value="GCD97213.1"/>
    <property type="molecule type" value="Genomic_DNA"/>
</dbReference>
<dbReference type="Proteomes" id="UP000286931">
    <property type="component" value="Unassembled WGS sequence"/>
</dbReference>
<feature type="compositionally biased region" description="Low complexity" evidence="1">
    <location>
        <begin position="148"/>
        <end position="158"/>
    </location>
</feature>
<dbReference type="InterPro" id="IPR029058">
    <property type="entry name" value="AB_hydrolase_fold"/>
</dbReference>
<proteinExistence type="predicted"/>
<accession>A0A401YRI2</accession>
<dbReference type="Pfam" id="PF00756">
    <property type="entry name" value="Esterase"/>
    <property type="match status" value="1"/>
</dbReference>
<name>A0A401YRI2_9ACTN</name>
<evidence type="ECO:0000256" key="2">
    <source>
        <dbReference type="SAM" id="Phobius"/>
    </source>
</evidence>
<evidence type="ECO:0000256" key="1">
    <source>
        <dbReference type="SAM" id="MobiDB-lite"/>
    </source>
</evidence>
<dbReference type="GO" id="GO:0016747">
    <property type="term" value="F:acyltransferase activity, transferring groups other than amino-acyl groups"/>
    <property type="evidence" value="ECO:0007669"/>
    <property type="project" value="TreeGrafter"/>
</dbReference>
<protein>
    <submittedName>
        <fullName evidence="3">Esterase</fullName>
    </submittedName>
</protein>
<feature type="region of interest" description="Disordered" evidence="1">
    <location>
        <begin position="127"/>
        <end position="183"/>
    </location>
</feature>